<keyword evidence="2" id="KW-1133">Transmembrane helix</keyword>
<dbReference type="WBParaSite" id="OFLC_0001158101-mRNA-1">
    <property type="protein sequence ID" value="OFLC_0001158101-mRNA-1"/>
    <property type="gene ID" value="OFLC_0001158101"/>
</dbReference>
<evidence type="ECO:0000256" key="1">
    <source>
        <dbReference type="SAM" id="MobiDB-lite"/>
    </source>
</evidence>
<gene>
    <name evidence="3" type="ORF">OFLC_LOCUS11574</name>
</gene>
<evidence type="ECO:0000313" key="4">
    <source>
        <dbReference type="Proteomes" id="UP000267606"/>
    </source>
</evidence>
<keyword evidence="4" id="KW-1185">Reference proteome</keyword>
<organism evidence="5">
    <name type="scientific">Onchocerca flexuosa</name>
    <dbReference type="NCBI Taxonomy" id="387005"/>
    <lineage>
        <taxon>Eukaryota</taxon>
        <taxon>Metazoa</taxon>
        <taxon>Ecdysozoa</taxon>
        <taxon>Nematoda</taxon>
        <taxon>Chromadorea</taxon>
        <taxon>Rhabditida</taxon>
        <taxon>Spirurina</taxon>
        <taxon>Spiruromorpha</taxon>
        <taxon>Filarioidea</taxon>
        <taxon>Onchocercidae</taxon>
        <taxon>Onchocerca</taxon>
    </lineage>
</organism>
<accession>A0A183HVR9</accession>
<evidence type="ECO:0000313" key="3">
    <source>
        <dbReference type="EMBL" id="VDO77475.1"/>
    </source>
</evidence>
<evidence type="ECO:0000256" key="2">
    <source>
        <dbReference type="SAM" id="Phobius"/>
    </source>
</evidence>
<reference evidence="3 4" key="2">
    <citation type="submission" date="2018-11" db="EMBL/GenBank/DDBJ databases">
        <authorList>
            <consortium name="Pathogen Informatics"/>
        </authorList>
    </citation>
    <scope>NUCLEOTIDE SEQUENCE [LARGE SCALE GENOMIC DNA]</scope>
</reference>
<dbReference type="Proteomes" id="UP000267606">
    <property type="component" value="Unassembled WGS sequence"/>
</dbReference>
<name>A0A183HVR9_9BILA</name>
<keyword evidence="2" id="KW-0472">Membrane</keyword>
<reference evidence="5" key="1">
    <citation type="submission" date="2016-06" db="UniProtKB">
        <authorList>
            <consortium name="WormBaseParasite"/>
        </authorList>
    </citation>
    <scope>IDENTIFICATION</scope>
</reference>
<sequence length="114" mass="12673">FFFFFFFQGVGALGLQYILHLCLLRFIRTVIKYGNRATSVQQEAIVMASSTSSHRLTPLLFDSPSSENGSSSPHTEDISDNFRARYPAFGQTVSTFGRTSPQLLASSTSNFFSN</sequence>
<keyword evidence="2" id="KW-0812">Transmembrane</keyword>
<protein>
    <submittedName>
        <fullName evidence="5">Secreted protein</fullName>
    </submittedName>
</protein>
<evidence type="ECO:0000313" key="5">
    <source>
        <dbReference type="WBParaSite" id="OFLC_0001158101-mRNA-1"/>
    </source>
</evidence>
<dbReference type="AlphaFoldDB" id="A0A183HVR9"/>
<dbReference type="STRING" id="387005.A0A183HVR9"/>
<feature type="region of interest" description="Disordered" evidence="1">
    <location>
        <begin position="57"/>
        <end position="79"/>
    </location>
</feature>
<feature type="transmembrane region" description="Helical" evidence="2">
    <location>
        <begin position="6"/>
        <end position="27"/>
    </location>
</feature>
<proteinExistence type="predicted"/>
<feature type="compositionally biased region" description="Low complexity" evidence="1">
    <location>
        <begin position="63"/>
        <end position="72"/>
    </location>
</feature>
<dbReference type="EMBL" id="UZAJ01016868">
    <property type="protein sequence ID" value="VDO77475.1"/>
    <property type="molecule type" value="Genomic_DNA"/>
</dbReference>